<dbReference type="InterPro" id="IPR045536">
    <property type="entry name" value="DUF6431"/>
</dbReference>
<dbReference type="InterPro" id="IPR010921">
    <property type="entry name" value="Trp_repressor/repl_initiator"/>
</dbReference>
<feature type="non-terminal residue" evidence="2">
    <location>
        <position position="1"/>
    </location>
</feature>
<dbReference type="RefSeq" id="WP_276620099.1">
    <property type="nucleotide sequence ID" value="NZ_DHSN01000053.1"/>
</dbReference>
<sequence length="84" mass="9677">STFSAVSNRPRVMVIIIRYKCDSCGHTHALLPEFLIPYRSYSLLFILAVLKDYCLTIEKISEKYGIAASTIYTWKALFLKNKKI</sequence>
<dbReference type="SUPFAM" id="SSF48295">
    <property type="entry name" value="TrpR-like"/>
    <property type="match status" value="1"/>
</dbReference>
<reference evidence="2 3" key="1">
    <citation type="journal article" date="2018" name="Nat. Biotechnol.">
        <title>A standardized bacterial taxonomy based on genome phylogeny substantially revises the tree of life.</title>
        <authorList>
            <person name="Parks D.H."/>
            <person name="Chuvochina M."/>
            <person name="Waite D.W."/>
            <person name="Rinke C."/>
            <person name="Skarshewski A."/>
            <person name="Chaumeil P.A."/>
            <person name="Hugenholtz P."/>
        </authorList>
    </citation>
    <scope>NUCLEOTIDE SEQUENCE [LARGE SCALE GENOMIC DNA]</scope>
    <source>
        <strain evidence="2">UBA10948</strain>
    </source>
</reference>
<dbReference type="Pfam" id="PF20020">
    <property type="entry name" value="DUF6431"/>
    <property type="match status" value="1"/>
</dbReference>
<evidence type="ECO:0000259" key="1">
    <source>
        <dbReference type="Pfam" id="PF20020"/>
    </source>
</evidence>
<name>A0A354YSU0_9FIRM</name>
<dbReference type="GO" id="GO:0043565">
    <property type="term" value="F:sequence-specific DNA binding"/>
    <property type="evidence" value="ECO:0007669"/>
    <property type="project" value="InterPro"/>
</dbReference>
<organism evidence="2 3">
    <name type="scientific">Syntrophomonas wolfei</name>
    <dbReference type="NCBI Taxonomy" id="863"/>
    <lineage>
        <taxon>Bacteria</taxon>
        <taxon>Bacillati</taxon>
        <taxon>Bacillota</taxon>
        <taxon>Clostridia</taxon>
        <taxon>Eubacteriales</taxon>
        <taxon>Syntrophomonadaceae</taxon>
        <taxon>Syntrophomonas</taxon>
    </lineage>
</organism>
<dbReference type="EMBL" id="DNZF01000017">
    <property type="protein sequence ID" value="HBK52428.1"/>
    <property type="molecule type" value="Genomic_DNA"/>
</dbReference>
<comment type="caution">
    <text evidence="2">The sequence shown here is derived from an EMBL/GenBank/DDBJ whole genome shotgun (WGS) entry which is preliminary data.</text>
</comment>
<dbReference type="AlphaFoldDB" id="A0A354YSU0"/>
<evidence type="ECO:0000313" key="3">
    <source>
        <dbReference type="Proteomes" id="UP000263273"/>
    </source>
</evidence>
<gene>
    <name evidence="2" type="ORF">DDZ44_00625</name>
</gene>
<proteinExistence type="predicted"/>
<accession>A0A354YSU0</accession>
<protein>
    <recommendedName>
        <fullName evidence="1">DUF6431 domain-containing protein</fullName>
    </recommendedName>
</protein>
<dbReference type="Proteomes" id="UP000263273">
    <property type="component" value="Unassembled WGS sequence"/>
</dbReference>
<evidence type="ECO:0000313" key="2">
    <source>
        <dbReference type="EMBL" id="HBK52428.1"/>
    </source>
</evidence>
<feature type="domain" description="DUF6431" evidence="1">
    <location>
        <begin position="10"/>
        <end position="74"/>
    </location>
</feature>